<dbReference type="Gene3D" id="3.10.150.10">
    <property type="entry name" value="DNA Polymerase III, subunit A, domain 2"/>
    <property type="match status" value="1"/>
</dbReference>
<dbReference type="KEGG" id="dbc:MFMK1_001939"/>
<dbReference type="AlphaFoldDB" id="A0AAU0UPJ8"/>
<name>A0AAU0UPJ8_9FIRM</name>
<dbReference type="InterPro" id="IPR046938">
    <property type="entry name" value="DNA_clamp_sf"/>
</dbReference>
<sequence length="97" mass="10628">MPAFPIQIAHHGWHLSNWEQENFAGHLVALKMQIIIDAKKLKESMTLVGKVVDGKGTMPILSSFLVKTDESKDSVTLFATNLDDSVASKTFSATLSL</sequence>
<organism evidence="1 2">
    <name type="scientific">Metallumcola ferriviriculae</name>
    <dbReference type="NCBI Taxonomy" id="3039180"/>
    <lineage>
        <taxon>Bacteria</taxon>
        <taxon>Bacillati</taxon>
        <taxon>Bacillota</taxon>
        <taxon>Clostridia</taxon>
        <taxon>Neomoorellales</taxon>
        <taxon>Desulfitibacteraceae</taxon>
        <taxon>Metallumcola</taxon>
    </lineage>
</organism>
<evidence type="ECO:0000313" key="1">
    <source>
        <dbReference type="EMBL" id="WRO22115.1"/>
    </source>
</evidence>
<gene>
    <name evidence="1" type="ORF">MFMK1_001939</name>
</gene>
<keyword evidence="2" id="KW-1185">Reference proteome</keyword>
<dbReference type="RefSeq" id="WP_366921535.1">
    <property type="nucleotide sequence ID" value="NZ_CP121694.1"/>
</dbReference>
<protein>
    <submittedName>
        <fullName evidence="1">Uncharacterized protein</fullName>
    </submittedName>
</protein>
<accession>A0AAU0UPJ8</accession>
<dbReference type="EMBL" id="CP121694">
    <property type="protein sequence ID" value="WRO22115.1"/>
    <property type="molecule type" value="Genomic_DNA"/>
</dbReference>
<dbReference type="SUPFAM" id="SSF55979">
    <property type="entry name" value="DNA clamp"/>
    <property type="match status" value="1"/>
</dbReference>
<dbReference type="Proteomes" id="UP001329915">
    <property type="component" value="Chromosome"/>
</dbReference>
<reference evidence="1 2" key="1">
    <citation type="submission" date="2023-04" db="EMBL/GenBank/DDBJ databases">
        <authorList>
            <person name="Hsu D."/>
        </authorList>
    </citation>
    <scope>NUCLEOTIDE SEQUENCE [LARGE SCALE GENOMIC DNA]</scope>
    <source>
        <strain evidence="1 2">MK1</strain>
    </source>
</reference>
<evidence type="ECO:0000313" key="2">
    <source>
        <dbReference type="Proteomes" id="UP001329915"/>
    </source>
</evidence>
<proteinExistence type="predicted"/>